<dbReference type="EMBL" id="CAJRGZ010000015">
    <property type="protein sequence ID" value="CAG5150720.1"/>
    <property type="molecule type" value="Genomic_DNA"/>
</dbReference>
<evidence type="ECO:0000313" key="1">
    <source>
        <dbReference type="EMBL" id="CAG5150720.1"/>
    </source>
</evidence>
<name>A0A8J2HVW0_9PLEO</name>
<comment type="caution">
    <text evidence="1">The sequence shown here is derived from an EMBL/GenBank/DDBJ whole genome shotgun (WGS) entry which is preliminary data.</text>
</comment>
<dbReference type="InterPro" id="IPR012341">
    <property type="entry name" value="6hp_glycosidase-like_sf"/>
</dbReference>
<organism evidence="1 2">
    <name type="scientific">Alternaria atra</name>
    <dbReference type="NCBI Taxonomy" id="119953"/>
    <lineage>
        <taxon>Eukaryota</taxon>
        <taxon>Fungi</taxon>
        <taxon>Dikarya</taxon>
        <taxon>Ascomycota</taxon>
        <taxon>Pezizomycotina</taxon>
        <taxon>Dothideomycetes</taxon>
        <taxon>Pleosporomycetidae</taxon>
        <taxon>Pleosporales</taxon>
        <taxon>Pleosporineae</taxon>
        <taxon>Pleosporaceae</taxon>
        <taxon>Alternaria</taxon>
        <taxon>Alternaria sect. Ulocladioides</taxon>
    </lineage>
</organism>
<dbReference type="PANTHER" id="PTHR34987:SF4">
    <property type="entry name" value="ALPHA-L-RHAMNOSIDASE C-TERMINAL DOMAIN-CONTAINING PROTEIN"/>
    <property type="match status" value="1"/>
</dbReference>
<evidence type="ECO:0000313" key="2">
    <source>
        <dbReference type="Proteomes" id="UP000676310"/>
    </source>
</evidence>
<accession>A0A8J2HVW0</accession>
<proteinExistence type="predicted"/>
<dbReference type="PANTHER" id="PTHR34987">
    <property type="entry name" value="C, PUTATIVE (AFU_ORTHOLOGUE AFUA_3G02880)-RELATED"/>
    <property type="match status" value="1"/>
</dbReference>
<dbReference type="GeneID" id="67014233"/>
<protein>
    <submittedName>
        <fullName evidence="1">Uncharacterized protein</fullName>
    </submittedName>
</protein>
<dbReference type="RefSeq" id="XP_043166294.1">
    <property type="nucleotide sequence ID" value="XM_043310359.1"/>
</dbReference>
<sequence>MNEIPAHSIPEFWEVTSEGALVESLAPQSLSGDAASLTEHEIEFDVKPIAGGFSFSALASTLNDGVYIWCNIANRSVSANSGSSENVDFLAFATLPANITIGNWHHVKAIISTEFNSVYIGSNKVLEFSQTYAFFGSSGLGAALGQSAMFRNFTLASPAVSFKYSAQLTDISFLPDFLMGTNPIATAVDGSKGDRISYAGDLDVTVGSTMVSTVGVEYIEGNLELLGSSQLTPGIFSPTAKIQQEPYARPLEGNLTGLIGYSFNLVTAAASFYHYTGNASIAKKWATRVVRMLDLADSQVLPGNGLFNISDPASGGDCNYYDPAQSGVVTKFNMGYAYAL</sequence>
<dbReference type="GO" id="GO:0005975">
    <property type="term" value="P:carbohydrate metabolic process"/>
    <property type="evidence" value="ECO:0007669"/>
    <property type="project" value="InterPro"/>
</dbReference>
<gene>
    <name evidence="1" type="ORF">ALTATR162_LOCUS2753</name>
</gene>
<dbReference type="AlphaFoldDB" id="A0A8J2HVW0"/>
<reference evidence="1" key="1">
    <citation type="submission" date="2021-05" db="EMBL/GenBank/DDBJ databases">
        <authorList>
            <person name="Stam R."/>
        </authorList>
    </citation>
    <scope>NUCLEOTIDE SEQUENCE</scope>
    <source>
        <strain evidence="1">CS162</strain>
    </source>
</reference>
<dbReference type="Gene3D" id="2.60.120.560">
    <property type="entry name" value="Exo-inulinase, domain 1"/>
    <property type="match status" value="1"/>
</dbReference>
<dbReference type="Proteomes" id="UP000676310">
    <property type="component" value="Unassembled WGS sequence"/>
</dbReference>
<dbReference type="OrthoDB" id="10036721at2759"/>
<dbReference type="Gene3D" id="1.50.10.10">
    <property type="match status" value="1"/>
</dbReference>
<keyword evidence="2" id="KW-1185">Reference proteome</keyword>